<feature type="region of interest" description="Disordered" evidence="1">
    <location>
        <begin position="20"/>
        <end position="80"/>
    </location>
</feature>
<reference evidence="2 3" key="1">
    <citation type="journal article" date="2019" name="Int. J. Syst. Evol. Microbiol.">
        <title>The Global Catalogue of Microorganisms (GCM) 10K type strain sequencing project: providing services to taxonomists for standard genome sequencing and annotation.</title>
        <authorList>
            <consortium name="The Broad Institute Genomics Platform"/>
            <consortium name="The Broad Institute Genome Sequencing Center for Infectious Disease"/>
            <person name="Wu L."/>
            <person name="Ma J."/>
        </authorList>
    </citation>
    <scope>NUCLEOTIDE SEQUENCE [LARGE SCALE GENOMIC DNA]</scope>
    <source>
        <strain evidence="2 3">JCM 15572</strain>
    </source>
</reference>
<organism evidence="2 3">
    <name type="scientific">Kribbella hippodromi</name>
    <dbReference type="NCBI Taxonomy" id="434347"/>
    <lineage>
        <taxon>Bacteria</taxon>
        <taxon>Bacillati</taxon>
        <taxon>Actinomycetota</taxon>
        <taxon>Actinomycetes</taxon>
        <taxon>Propionibacteriales</taxon>
        <taxon>Kribbellaceae</taxon>
        <taxon>Kribbella</taxon>
    </lineage>
</organism>
<dbReference type="RefSeq" id="WP_344231252.1">
    <property type="nucleotide sequence ID" value="NZ_BAAAPH010000001.1"/>
</dbReference>
<keyword evidence="3" id="KW-1185">Reference proteome</keyword>
<name>A0ABN2C028_9ACTN</name>
<evidence type="ECO:0000313" key="2">
    <source>
        <dbReference type="EMBL" id="GAA1548347.1"/>
    </source>
</evidence>
<feature type="compositionally biased region" description="Basic and acidic residues" evidence="1">
    <location>
        <begin position="20"/>
        <end position="31"/>
    </location>
</feature>
<sequence>MISEQQEVARYRVAEQVRAAEARAHRSDRQPRGGPRKGLAAALRRLADKLEPVRSTSDSFNQPLPGPQPRHRGTGLSIVR</sequence>
<evidence type="ECO:0000256" key="1">
    <source>
        <dbReference type="SAM" id="MobiDB-lite"/>
    </source>
</evidence>
<dbReference type="Proteomes" id="UP001501705">
    <property type="component" value="Unassembled WGS sequence"/>
</dbReference>
<protein>
    <submittedName>
        <fullName evidence="2">Uncharacterized protein</fullName>
    </submittedName>
</protein>
<dbReference type="EMBL" id="BAAAPH010000001">
    <property type="protein sequence ID" value="GAA1548347.1"/>
    <property type="molecule type" value="Genomic_DNA"/>
</dbReference>
<evidence type="ECO:0000313" key="3">
    <source>
        <dbReference type="Proteomes" id="UP001501705"/>
    </source>
</evidence>
<proteinExistence type="predicted"/>
<comment type="caution">
    <text evidence="2">The sequence shown here is derived from an EMBL/GenBank/DDBJ whole genome shotgun (WGS) entry which is preliminary data.</text>
</comment>
<gene>
    <name evidence="2" type="ORF">GCM10009804_00870</name>
</gene>
<accession>A0ABN2C028</accession>